<dbReference type="GO" id="GO:0005829">
    <property type="term" value="C:cytosol"/>
    <property type="evidence" value="ECO:0007669"/>
    <property type="project" value="TreeGrafter"/>
</dbReference>
<gene>
    <name evidence="1" type="ORF">COW88_01840</name>
</gene>
<dbReference type="SUPFAM" id="SSF53448">
    <property type="entry name" value="Nucleotide-diphospho-sugar transferases"/>
    <property type="match status" value="1"/>
</dbReference>
<dbReference type="InterPro" id="IPR029044">
    <property type="entry name" value="Nucleotide-diphossugar_trans"/>
</dbReference>
<evidence type="ECO:0000313" key="2">
    <source>
        <dbReference type="Proteomes" id="UP000230638"/>
    </source>
</evidence>
<dbReference type="InterPro" id="IPR003329">
    <property type="entry name" value="Cytidylyl_trans"/>
</dbReference>
<keyword evidence="1" id="KW-0946">Virion</keyword>
<organism evidence="1 2">
    <name type="scientific">Candidatus Lloydbacteria bacterium CG22_combo_CG10-13_8_21_14_all_47_15</name>
    <dbReference type="NCBI Taxonomy" id="1974635"/>
    <lineage>
        <taxon>Bacteria</taxon>
        <taxon>Candidatus Lloydiibacteriota</taxon>
    </lineage>
</organism>
<dbReference type="PANTHER" id="PTHR42866">
    <property type="entry name" value="3-DEOXY-MANNO-OCTULOSONATE CYTIDYLYLTRANSFERASE"/>
    <property type="match status" value="1"/>
</dbReference>
<reference evidence="1 2" key="1">
    <citation type="submission" date="2017-09" db="EMBL/GenBank/DDBJ databases">
        <title>Depth-based differentiation of microbial function through sediment-hosted aquifers and enrichment of novel symbionts in the deep terrestrial subsurface.</title>
        <authorList>
            <person name="Probst A.J."/>
            <person name="Ladd B."/>
            <person name="Jarett J.K."/>
            <person name="Geller-Mcgrath D.E."/>
            <person name="Sieber C.M."/>
            <person name="Emerson J.B."/>
            <person name="Anantharaman K."/>
            <person name="Thomas B.C."/>
            <person name="Malmstrom R."/>
            <person name="Stieglmeier M."/>
            <person name="Klingl A."/>
            <person name="Woyke T."/>
            <person name="Ryan C.M."/>
            <person name="Banfield J.F."/>
        </authorList>
    </citation>
    <scope>NUCLEOTIDE SEQUENCE [LARGE SCALE GENOMIC DNA]</scope>
    <source>
        <strain evidence="1">CG22_combo_CG10-13_8_21_14_all_47_15</strain>
    </source>
</reference>
<name>A0A2H0CUD0_9BACT</name>
<accession>A0A2H0CUD0</accession>
<sequence>MKTKTLCIIQARTGSTRFPRKVLKKVAGKTLLEHCISRVTQVASIDKIVVATTTHKRDDVLALLCKRIKISCVRGSETDLLDRYYRCSLAYPEYNTIVRITSDCPIVDPKVAESVIAIFYEKKLDYACNIDPETFPDGMDVEVFTKKALIEAAQKATLPSEREHMTQYIRKQKKFKKGNVSASHNWAHFRMTVDEPEDFDVIKFLLTHTTHDASYMDYIVLLSKNPDIMLKNMYITRNSGLLKSLQEDEKQKSKSKSQKK</sequence>
<dbReference type="Gene3D" id="3.90.550.10">
    <property type="entry name" value="Spore Coat Polysaccharide Biosynthesis Protein SpsA, Chain A"/>
    <property type="match status" value="1"/>
</dbReference>
<comment type="caution">
    <text evidence="1">The sequence shown here is derived from an EMBL/GenBank/DDBJ whole genome shotgun (WGS) entry which is preliminary data.</text>
</comment>
<proteinExistence type="predicted"/>
<evidence type="ECO:0000313" key="1">
    <source>
        <dbReference type="EMBL" id="PIP73517.1"/>
    </source>
</evidence>
<dbReference type="Proteomes" id="UP000230638">
    <property type="component" value="Unassembled WGS sequence"/>
</dbReference>
<dbReference type="EMBL" id="PCTL01000019">
    <property type="protein sequence ID" value="PIP73517.1"/>
    <property type="molecule type" value="Genomic_DNA"/>
</dbReference>
<dbReference type="Pfam" id="PF02348">
    <property type="entry name" value="CTP_transf_3"/>
    <property type="match status" value="1"/>
</dbReference>
<keyword evidence="1" id="KW-0167">Capsid protein</keyword>
<protein>
    <submittedName>
        <fullName evidence="1">Spore coat protein</fullName>
    </submittedName>
</protein>
<dbReference type="PANTHER" id="PTHR42866:SF1">
    <property type="entry name" value="SPORE COAT POLYSACCHARIDE BIOSYNTHESIS PROTEIN SPSF"/>
    <property type="match status" value="1"/>
</dbReference>
<dbReference type="CDD" id="cd02518">
    <property type="entry name" value="GT2_SpsF"/>
    <property type="match status" value="1"/>
</dbReference>
<dbReference type="AlphaFoldDB" id="A0A2H0CUD0"/>